<accession>A0A2K8Z315</accession>
<keyword evidence="2" id="KW-1185">Reference proteome</keyword>
<evidence type="ECO:0000313" key="1">
    <source>
        <dbReference type="EMBL" id="AUD04231.1"/>
    </source>
</evidence>
<protein>
    <submittedName>
        <fullName evidence="1">Uncharacterized protein</fullName>
    </submittedName>
</protein>
<dbReference type="EMBL" id="CP025096">
    <property type="protein sequence ID" value="AUD04231.1"/>
    <property type="molecule type" value="Genomic_DNA"/>
</dbReference>
<organism evidence="1 2">
    <name type="scientific">Spirosoma pollinicola</name>
    <dbReference type="NCBI Taxonomy" id="2057025"/>
    <lineage>
        <taxon>Bacteria</taxon>
        <taxon>Pseudomonadati</taxon>
        <taxon>Bacteroidota</taxon>
        <taxon>Cytophagia</taxon>
        <taxon>Cytophagales</taxon>
        <taxon>Cytophagaceae</taxon>
        <taxon>Spirosoma</taxon>
    </lineage>
</organism>
<dbReference type="KEGG" id="spir:CWM47_21745"/>
<dbReference type="RefSeq" id="WP_100990297.1">
    <property type="nucleotide sequence ID" value="NZ_CP025096.1"/>
</dbReference>
<proteinExistence type="predicted"/>
<name>A0A2K8Z315_9BACT</name>
<sequence length="73" mass="7841">MNTFGSSVNRSGGPLITKGWHDIQNRLLEFIGGTTRVGLTNKKLSIHDRIRVAGAVAYVGLLKNTAFIGLNSS</sequence>
<evidence type="ECO:0000313" key="2">
    <source>
        <dbReference type="Proteomes" id="UP000232883"/>
    </source>
</evidence>
<dbReference type="Proteomes" id="UP000232883">
    <property type="component" value="Chromosome"/>
</dbReference>
<reference evidence="1 2" key="1">
    <citation type="submission" date="2017-11" db="EMBL/GenBank/DDBJ databases">
        <title>Taxonomic description and genome sequences of Spirosoma HA7 sp. nov., isolated from pollen microhabitat of Corylus avellana.</title>
        <authorList>
            <person name="Ambika Manirajan B."/>
            <person name="Suarez C."/>
            <person name="Ratering S."/>
            <person name="Geissler-Plaum R."/>
            <person name="Cardinale M."/>
            <person name="Sylvia S."/>
        </authorList>
    </citation>
    <scope>NUCLEOTIDE SEQUENCE [LARGE SCALE GENOMIC DNA]</scope>
    <source>
        <strain evidence="1 2">HA7</strain>
    </source>
</reference>
<gene>
    <name evidence="1" type="ORF">CWM47_21745</name>
</gene>
<dbReference type="AlphaFoldDB" id="A0A2K8Z315"/>